<evidence type="ECO:0000256" key="9">
    <source>
        <dbReference type="ARBA" id="ARBA00023273"/>
    </source>
</evidence>
<evidence type="ECO:0000256" key="6">
    <source>
        <dbReference type="ARBA" id="ARBA00022553"/>
    </source>
</evidence>
<dbReference type="GO" id="GO:0005856">
    <property type="term" value="C:cytoskeleton"/>
    <property type="evidence" value="ECO:0007669"/>
    <property type="project" value="UniProtKB-SubCell"/>
</dbReference>
<gene>
    <name evidence="13" type="ORF">SPHA_42249</name>
</gene>
<dbReference type="PANTHER" id="PTHR10460:SF0">
    <property type="entry name" value="ABELSON INTERACTING PROTEIN, ISOFORM D"/>
    <property type="match status" value="1"/>
</dbReference>
<dbReference type="Pfam" id="PF07815">
    <property type="entry name" value="Abi_HHR"/>
    <property type="match status" value="1"/>
</dbReference>
<dbReference type="InterPro" id="IPR028457">
    <property type="entry name" value="ABI"/>
</dbReference>
<dbReference type="CDD" id="cd11826">
    <property type="entry name" value="SH3_Abi"/>
    <property type="match status" value="1"/>
</dbReference>
<evidence type="ECO:0000256" key="3">
    <source>
        <dbReference type="ARBA" id="ARBA00010020"/>
    </source>
</evidence>
<dbReference type="GO" id="GO:0030027">
    <property type="term" value="C:lamellipodium"/>
    <property type="evidence" value="ECO:0007669"/>
    <property type="project" value="UniProtKB-SubCell"/>
</dbReference>
<evidence type="ECO:0000256" key="7">
    <source>
        <dbReference type="ARBA" id="ARBA00023054"/>
    </source>
</evidence>
<dbReference type="EMBL" id="CAHIKZ030002057">
    <property type="protein sequence ID" value="CAE1280303.1"/>
    <property type="molecule type" value="Genomic_DNA"/>
</dbReference>
<feature type="region of interest" description="Disordered" evidence="11">
    <location>
        <begin position="163"/>
        <end position="256"/>
    </location>
</feature>
<dbReference type="GO" id="GO:0098858">
    <property type="term" value="C:actin-based cell projection"/>
    <property type="evidence" value="ECO:0007669"/>
    <property type="project" value="TreeGrafter"/>
</dbReference>
<evidence type="ECO:0000313" key="14">
    <source>
        <dbReference type="Proteomes" id="UP000597762"/>
    </source>
</evidence>
<evidence type="ECO:0000256" key="4">
    <source>
        <dbReference type="ARBA" id="ARBA00022443"/>
    </source>
</evidence>
<feature type="compositionally biased region" description="Pro residues" evidence="11">
    <location>
        <begin position="363"/>
        <end position="372"/>
    </location>
</feature>
<feature type="compositionally biased region" description="Pro residues" evidence="11">
    <location>
        <begin position="214"/>
        <end position="223"/>
    </location>
</feature>
<feature type="compositionally biased region" description="Low complexity" evidence="11">
    <location>
        <begin position="171"/>
        <end position="187"/>
    </location>
</feature>
<keyword evidence="6" id="KW-0597">Phosphoprotein</keyword>
<keyword evidence="8" id="KW-0206">Cytoskeleton</keyword>
<proteinExistence type="inferred from homology"/>
<feature type="compositionally biased region" description="Acidic residues" evidence="11">
    <location>
        <begin position="404"/>
        <end position="419"/>
    </location>
</feature>
<evidence type="ECO:0000259" key="12">
    <source>
        <dbReference type="PROSITE" id="PS50002"/>
    </source>
</evidence>
<feature type="region of interest" description="Disordered" evidence="11">
    <location>
        <begin position="360"/>
        <end position="428"/>
    </location>
</feature>
<evidence type="ECO:0000256" key="5">
    <source>
        <dbReference type="ARBA" id="ARBA00022490"/>
    </source>
</evidence>
<feature type="compositionally biased region" description="Polar residues" evidence="11">
    <location>
        <begin position="373"/>
        <end position="384"/>
    </location>
</feature>
<accession>A0A812CNT1</accession>
<sequence length="494" mass="53297">MATAELVQLIEEEIPEGRQHLQESYANLNRVAEYCEGNYLQSDDKHKALEETKNYTTHSLASVAYQINNLAASFLKLLDLQQGQLVEMESNVNHLAQLVMIHKEKVARREIGVLTANRNATRPPGVKNGIIFPEHVERPMKYIAKAIDYGTLDDIGHGMKVRNVQTLNPRTARSASMSSGSSTQAPTSKPPTPPTVRACGTLGRSQGSSHYRTPAPPVAPPSVPSHYAPNYAMGVQQGGGGSSSSSGSVGRSKDGSGYAATTTIMAGGQVIPPVGMARPITQTGSGGHTPSSPNMIHGVQVPPQTLAQGAIDLPPPPSEIQDYMPFEGLLPRPPSQMLDPSPFAGLPLPPVIMKNNNNIPIEVSPPLPPPPTLNQQQKASTPPVSQHFDYPQGGVPPPPPEFSDTLDDDQPLPMPEEDPYAATGPDLTEPQWMPKKYLEKVVAIYDYQADKADELTFTENAVIYVIKKNDDGWWEGVMDGVTGLFPGNYVEPCI</sequence>
<protein>
    <submittedName>
        <fullName evidence="13">ABI2</fullName>
    </submittedName>
</protein>
<comment type="subcellular location">
    <subcellularLocation>
        <location evidence="2">Cell projection</location>
        <location evidence="2">Lamellipodium</location>
    </subcellularLocation>
    <subcellularLocation>
        <location evidence="1">Cytoplasm</location>
        <location evidence="1">Cytoskeleton</location>
    </subcellularLocation>
</comment>
<dbReference type="SMART" id="SM00326">
    <property type="entry name" value="SH3"/>
    <property type="match status" value="1"/>
</dbReference>
<comment type="caution">
    <text evidence="13">The sequence shown here is derived from an EMBL/GenBank/DDBJ whole genome shotgun (WGS) entry which is preliminary data.</text>
</comment>
<evidence type="ECO:0000256" key="8">
    <source>
        <dbReference type="ARBA" id="ARBA00023212"/>
    </source>
</evidence>
<evidence type="ECO:0000256" key="10">
    <source>
        <dbReference type="PROSITE-ProRule" id="PRU00192"/>
    </source>
</evidence>
<feature type="domain" description="SH3" evidence="12">
    <location>
        <begin position="436"/>
        <end position="494"/>
    </location>
</feature>
<keyword evidence="4 10" id="KW-0728">SH3 domain</keyword>
<dbReference type="InterPro" id="IPR012849">
    <property type="entry name" value="Abl-interactor_HHR_dom"/>
</dbReference>
<dbReference type="OrthoDB" id="2159336at2759"/>
<organism evidence="13 14">
    <name type="scientific">Acanthosepion pharaonis</name>
    <name type="common">Pharaoh cuttlefish</name>
    <name type="synonym">Sepia pharaonis</name>
    <dbReference type="NCBI Taxonomy" id="158019"/>
    <lineage>
        <taxon>Eukaryota</taxon>
        <taxon>Metazoa</taxon>
        <taxon>Spiralia</taxon>
        <taxon>Lophotrochozoa</taxon>
        <taxon>Mollusca</taxon>
        <taxon>Cephalopoda</taxon>
        <taxon>Coleoidea</taxon>
        <taxon>Decapodiformes</taxon>
        <taxon>Sepiida</taxon>
        <taxon>Sepiina</taxon>
        <taxon>Sepiidae</taxon>
        <taxon>Acanthosepion</taxon>
    </lineage>
</organism>
<dbReference type="Proteomes" id="UP000597762">
    <property type="component" value="Unassembled WGS sequence"/>
</dbReference>
<keyword evidence="7" id="KW-0175">Coiled coil</keyword>
<dbReference type="GO" id="GO:0017124">
    <property type="term" value="F:SH3 domain binding"/>
    <property type="evidence" value="ECO:0007669"/>
    <property type="project" value="TreeGrafter"/>
</dbReference>
<dbReference type="FunFam" id="2.30.30.40:FF:000002">
    <property type="entry name" value="abl interactor 1 isoform X1"/>
    <property type="match status" value="1"/>
</dbReference>
<dbReference type="InterPro" id="IPR001452">
    <property type="entry name" value="SH3_domain"/>
</dbReference>
<keyword evidence="5" id="KW-0963">Cytoplasm</keyword>
<evidence type="ECO:0000313" key="13">
    <source>
        <dbReference type="EMBL" id="CAE1280303.1"/>
    </source>
</evidence>
<name>A0A812CNT1_ACAPH</name>
<dbReference type="Gene3D" id="6.10.140.1620">
    <property type="match status" value="1"/>
</dbReference>
<dbReference type="InterPro" id="IPR036028">
    <property type="entry name" value="SH3-like_dom_sf"/>
</dbReference>
<reference evidence="13" key="1">
    <citation type="submission" date="2021-01" db="EMBL/GenBank/DDBJ databases">
        <authorList>
            <person name="Li R."/>
            <person name="Bekaert M."/>
        </authorList>
    </citation>
    <scope>NUCLEOTIDE SEQUENCE</scope>
    <source>
        <strain evidence="13">Farmed</strain>
    </source>
</reference>
<dbReference type="SUPFAM" id="SSF50044">
    <property type="entry name" value="SH3-domain"/>
    <property type="match status" value="1"/>
</dbReference>
<dbReference type="GO" id="GO:0035591">
    <property type="term" value="F:signaling adaptor activity"/>
    <property type="evidence" value="ECO:0007669"/>
    <property type="project" value="TreeGrafter"/>
</dbReference>
<evidence type="ECO:0000256" key="11">
    <source>
        <dbReference type="SAM" id="MobiDB-lite"/>
    </source>
</evidence>
<dbReference type="GO" id="GO:0031209">
    <property type="term" value="C:SCAR complex"/>
    <property type="evidence" value="ECO:0007669"/>
    <property type="project" value="TreeGrafter"/>
</dbReference>
<keyword evidence="9" id="KW-0966">Cell projection</keyword>
<dbReference type="Pfam" id="PF14604">
    <property type="entry name" value="SH3_9"/>
    <property type="match status" value="1"/>
</dbReference>
<dbReference type="PRINTS" id="PR00452">
    <property type="entry name" value="SH3DOMAIN"/>
</dbReference>
<evidence type="ECO:0000256" key="1">
    <source>
        <dbReference type="ARBA" id="ARBA00004245"/>
    </source>
</evidence>
<dbReference type="InterPro" id="IPR028455">
    <property type="entry name" value="ABI3_SH3"/>
</dbReference>
<evidence type="ECO:0000256" key="2">
    <source>
        <dbReference type="ARBA" id="ARBA00004510"/>
    </source>
</evidence>
<dbReference type="Gene3D" id="2.30.30.40">
    <property type="entry name" value="SH3 Domains"/>
    <property type="match status" value="1"/>
</dbReference>
<dbReference type="PANTHER" id="PTHR10460">
    <property type="entry name" value="ABL INTERACTOR FAMILY MEMBER"/>
    <property type="match status" value="1"/>
</dbReference>
<comment type="similarity">
    <text evidence="3">Belongs to the ABI family.</text>
</comment>
<dbReference type="PROSITE" id="PS50002">
    <property type="entry name" value="SH3"/>
    <property type="match status" value="1"/>
</dbReference>
<dbReference type="AlphaFoldDB" id="A0A812CNT1"/>
<keyword evidence="14" id="KW-1185">Reference proteome</keyword>
<dbReference type="GO" id="GO:0001764">
    <property type="term" value="P:neuron migration"/>
    <property type="evidence" value="ECO:0007669"/>
    <property type="project" value="TreeGrafter"/>
</dbReference>